<evidence type="ECO:0000313" key="2">
    <source>
        <dbReference type="Proteomes" id="UP000698800"/>
    </source>
</evidence>
<dbReference type="EMBL" id="JAGHQL010000011">
    <property type="protein sequence ID" value="KAH0544957.1"/>
    <property type="molecule type" value="Genomic_DNA"/>
</dbReference>
<organism evidence="1 2">
    <name type="scientific">Glutinoglossum americanum</name>
    <dbReference type="NCBI Taxonomy" id="1670608"/>
    <lineage>
        <taxon>Eukaryota</taxon>
        <taxon>Fungi</taxon>
        <taxon>Dikarya</taxon>
        <taxon>Ascomycota</taxon>
        <taxon>Pezizomycotina</taxon>
        <taxon>Geoglossomycetes</taxon>
        <taxon>Geoglossales</taxon>
        <taxon>Geoglossaceae</taxon>
        <taxon>Glutinoglossum</taxon>
    </lineage>
</organism>
<dbReference type="GO" id="GO:0004526">
    <property type="term" value="F:ribonuclease P activity"/>
    <property type="evidence" value="ECO:0007669"/>
    <property type="project" value="TreeGrafter"/>
</dbReference>
<protein>
    <submittedName>
        <fullName evidence="1">Uncharacterized protein</fullName>
    </submittedName>
</protein>
<evidence type="ECO:0000313" key="1">
    <source>
        <dbReference type="EMBL" id="KAH0544957.1"/>
    </source>
</evidence>
<dbReference type="GO" id="GO:0000447">
    <property type="term" value="P:endonucleolytic cleavage in ITS1 to separate SSU-rRNA from 5.8S rRNA and LSU-rRNA from tricistronic rRNA transcript (SSU-rRNA, 5.8S rRNA, LSU-rRNA)"/>
    <property type="evidence" value="ECO:0007669"/>
    <property type="project" value="TreeGrafter"/>
</dbReference>
<name>A0A9P8IFP0_9PEZI</name>
<gene>
    <name evidence="1" type="ORF">FGG08_000883</name>
</gene>
<dbReference type="AlphaFoldDB" id="A0A9P8IFP0"/>
<dbReference type="GO" id="GO:0001682">
    <property type="term" value="P:tRNA 5'-leader removal"/>
    <property type="evidence" value="ECO:0007669"/>
    <property type="project" value="InterPro"/>
</dbReference>
<dbReference type="Pfam" id="PF08584">
    <property type="entry name" value="Ribonuc_P_40"/>
    <property type="match status" value="1"/>
</dbReference>
<dbReference type="GO" id="GO:0000171">
    <property type="term" value="F:ribonuclease MRP activity"/>
    <property type="evidence" value="ECO:0007669"/>
    <property type="project" value="TreeGrafter"/>
</dbReference>
<keyword evidence="2" id="KW-1185">Reference proteome</keyword>
<accession>A0A9P8IFP0</accession>
<proteinExistence type="predicted"/>
<comment type="caution">
    <text evidence="1">The sequence shown here is derived from an EMBL/GenBank/DDBJ whole genome shotgun (WGS) entry which is preliminary data.</text>
</comment>
<dbReference type="InterPro" id="IPR013893">
    <property type="entry name" value="RNase_P_Rpp40"/>
</dbReference>
<dbReference type="OrthoDB" id="63112at2759"/>
<sequence length="277" mass="31574">MMILPDYCTGILRLSLDKETYERAGLVGKPAVSAGKRGTRARWCASGKVVEINLRLPSMFHGKKGFDRIVWSFKNVLKDPLTWLFCDLSLGDDVPIKKHHPVTRACETKVHCSNVLKVPVLNPPEKSLATFKDDFNDYALNLQEWLSLVSIESPRIEVEDNIDPFFSRYDLELDVTTPEAKIIKMKWKGMLPAHWIAQLFTVCIKNSSKCAEPMAWFALSVHGFRNSPVSWKCFQHGDSLHGENGYTVMKLPRRNIDDNSPVEYIMWELVGGLDRHP</sequence>
<dbReference type="GO" id="GO:0030681">
    <property type="term" value="C:multimeric ribonuclease P complex"/>
    <property type="evidence" value="ECO:0007669"/>
    <property type="project" value="TreeGrafter"/>
</dbReference>
<dbReference type="GO" id="GO:0000172">
    <property type="term" value="C:ribonuclease MRP complex"/>
    <property type="evidence" value="ECO:0007669"/>
    <property type="project" value="TreeGrafter"/>
</dbReference>
<dbReference type="PANTHER" id="PTHR15396">
    <property type="entry name" value="RIBONUCLEASE P PROTEIN SUBUNIT P40"/>
    <property type="match status" value="1"/>
</dbReference>
<dbReference type="PANTHER" id="PTHR15396:SF1">
    <property type="entry name" value="RIBONUCLEASE P PROTEIN SUBUNIT P40"/>
    <property type="match status" value="1"/>
</dbReference>
<reference evidence="1" key="1">
    <citation type="submission" date="2021-03" db="EMBL/GenBank/DDBJ databases">
        <title>Comparative genomics and phylogenomic investigation of the class Geoglossomycetes provide insights into ecological specialization and systematics.</title>
        <authorList>
            <person name="Melie T."/>
            <person name="Pirro S."/>
            <person name="Miller A.N."/>
            <person name="Quandt A."/>
        </authorList>
    </citation>
    <scope>NUCLEOTIDE SEQUENCE</scope>
    <source>
        <strain evidence="1">GBOQ0MN5Z8</strain>
    </source>
</reference>
<dbReference type="Proteomes" id="UP000698800">
    <property type="component" value="Unassembled WGS sequence"/>
</dbReference>